<name>A0A0R1YX82_9LACO</name>
<accession>A0A0R1YX82</accession>
<proteinExistence type="predicted"/>
<dbReference type="AlphaFoldDB" id="A0A0R1YX82"/>
<dbReference type="Proteomes" id="UP000051957">
    <property type="component" value="Unassembled WGS sequence"/>
</dbReference>
<organism evidence="1 2">
    <name type="scientific">Lentilactobacillus parabuchneri DSM 5707 = NBRC 107865</name>
    <dbReference type="NCBI Taxonomy" id="1423784"/>
    <lineage>
        <taxon>Bacteria</taxon>
        <taxon>Bacillati</taxon>
        <taxon>Bacillota</taxon>
        <taxon>Bacilli</taxon>
        <taxon>Lactobacillales</taxon>
        <taxon>Lactobacillaceae</taxon>
        <taxon>Lentilactobacillus</taxon>
    </lineage>
</organism>
<reference evidence="1 2" key="1">
    <citation type="journal article" date="2015" name="Genome Announc.">
        <title>Expanding the biotechnology potential of lactobacilli through comparative genomics of 213 strains and associated genera.</title>
        <authorList>
            <person name="Sun Z."/>
            <person name="Harris H.M."/>
            <person name="McCann A."/>
            <person name="Guo C."/>
            <person name="Argimon S."/>
            <person name="Zhang W."/>
            <person name="Yang X."/>
            <person name="Jeffery I.B."/>
            <person name="Cooney J.C."/>
            <person name="Kagawa T.F."/>
            <person name="Liu W."/>
            <person name="Song Y."/>
            <person name="Salvetti E."/>
            <person name="Wrobel A."/>
            <person name="Rasinkangas P."/>
            <person name="Parkhill J."/>
            <person name="Rea M.C."/>
            <person name="O'Sullivan O."/>
            <person name="Ritari J."/>
            <person name="Douillard F.P."/>
            <person name="Paul Ross R."/>
            <person name="Yang R."/>
            <person name="Briner A.E."/>
            <person name="Felis G.E."/>
            <person name="de Vos W.M."/>
            <person name="Barrangou R."/>
            <person name="Klaenhammer T.R."/>
            <person name="Caufield P.W."/>
            <person name="Cui Y."/>
            <person name="Zhang H."/>
            <person name="O'Toole P.W."/>
        </authorList>
    </citation>
    <scope>NUCLEOTIDE SEQUENCE [LARGE SCALE GENOMIC DNA]</scope>
    <source>
        <strain evidence="1 2">DSM 5707</strain>
    </source>
</reference>
<sequence>MHAIKLTITIVSTILFGFILGGAANANSMTPPKNARIDFYFYQTKVPIKTTIGLTDPQSNRYVNKAITIPKNTVVAGHPTFVKDHRIKTIAIDATALSYHVKKTADRSGYFFEQLQDFTGDIPYSKAKFITAKRPGYMPQASNGNLFAGTVPKSFPNAFQSNKLALTTDGYVETYPYSSTRLPEGFLNRPAGVAKITKYQRRGQKTFLYYRAHLKGVHDVRVEKTGKARYRLTISGPNRMQTQTVWDGGKQAFVANVYYHDYIVGNQKFYTEIGEKGIDS</sequence>
<evidence type="ECO:0000313" key="2">
    <source>
        <dbReference type="Proteomes" id="UP000051957"/>
    </source>
</evidence>
<comment type="caution">
    <text evidence="1">The sequence shown here is derived from an EMBL/GenBank/DDBJ whole genome shotgun (WGS) entry which is preliminary data.</text>
</comment>
<dbReference type="PATRIC" id="fig|1423784.4.peg.1794"/>
<dbReference type="RefSeq" id="WP_057910041.1">
    <property type="nucleotide sequence ID" value="NZ_AZGK01000004.1"/>
</dbReference>
<protein>
    <submittedName>
        <fullName evidence="1">Uncharacterized protein</fullName>
    </submittedName>
</protein>
<gene>
    <name evidence="1" type="ORF">FC51_GL001760</name>
</gene>
<evidence type="ECO:0000313" key="1">
    <source>
        <dbReference type="EMBL" id="KRM46847.1"/>
    </source>
</evidence>
<dbReference type="EMBL" id="AZGK01000004">
    <property type="protein sequence ID" value="KRM46847.1"/>
    <property type="molecule type" value="Genomic_DNA"/>
</dbReference>
<dbReference type="GeneID" id="69802359"/>